<feature type="transmembrane region" description="Helical" evidence="1">
    <location>
        <begin position="41"/>
        <end position="62"/>
    </location>
</feature>
<evidence type="ECO:0000313" key="2">
    <source>
        <dbReference type="EMBL" id="NLR80907.1"/>
    </source>
</evidence>
<keyword evidence="3" id="KW-1185">Reference proteome</keyword>
<name>A0A847SPM3_9BACT</name>
<feature type="transmembrane region" description="Helical" evidence="1">
    <location>
        <begin position="6"/>
        <end position="29"/>
    </location>
</feature>
<sequence>MMGFVFIIILRILFAACMVFIIGYVFGGFSKKPALRTITKVAAILVIVLFIGTNVLLMRFAFRHANGPWCHDRDLPRTEIKQP</sequence>
<keyword evidence="1" id="KW-0812">Transmembrane</keyword>
<dbReference type="AlphaFoldDB" id="A0A847SPM3"/>
<accession>A0A847SPM3</accession>
<evidence type="ECO:0000256" key="1">
    <source>
        <dbReference type="SAM" id="Phobius"/>
    </source>
</evidence>
<gene>
    <name evidence="2" type="ORF">HGH91_19910</name>
</gene>
<dbReference type="RefSeq" id="WP_168740539.1">
    <property type="nucleotide sequence ID" value="NZ_JABAHZ010000004.1"/>
</dbReference>
<keyword evidence="1" id="KW-0472">Membrane</keyword>
<protein>
    <submittedName>
        <fullName evidence="2">Uncharacterized protein</fullName>
    </submittedName>
</protein>
<dbReference type="Proteomes" id="UP000552864">
    <property type="component" value="Unassembled WGS sequence"/>
</dbReference>
<keyword evidence="1" id="KW-1133">Transmembrane helix</keyword>
<reference evidence="2 3" key="1">
    <citation type="submission" date="2020-04" db="EMBL/GenBank/DDBJ databases">
        <authorList>
            <person name="Yin C."/>
        </authorList>
    </citation>
    <scope>NUCLEOTIDE SEQUENCE [LARGE SCALE GENOMIC DNA]</scope>
    <source>
        <strain evidence="2 3">Ak56</strain>
    </source>
</reference>
<comment type="caution">
    <text evidence="2">The sequence shown here is derived from an EMBL/GenBank/DDBJ whole genome shotgun (WGS) entry which is preliminary data.</text>
</comment>
<evidence type="ECO:0000313" key="3">
    <source>
        <dbReference type="Proteomes" id="UP000552864"/>
    </source>
</evidence>
<dbReference type="EMBL" id="JABAHZ010000004">
    <property type="protein sequence ID" value="NLR80907.1"/>
    <property type="molecule type" value="Genomic_DNA"/>
</dbReference>
<organism evidence="2 3">
    <name type="scientific">Chitinophaga eiseniae</name>
    <dbReference type="NCBI Taxonomy" id="634771"/>
    <lineage>
        <taxon>Bacteria</taxon>
        <taxon>Pseudomonadati</taxon>
        <taxon>Bacteroidota</taxon>
        <taxon>Chitinophagia</taxon>
        <taxon>Chitinophagales</taxon>
        <taxon>Chitinophagaceae</taxon>
        <taxon>Chitinophaga</taxon>
    </lineage>
</organism>
<proteinExistence type="predicted"/>